<dbReference type="PANTHER" id="PTHR43798:SF33">
    <property type="entry name" value="HYDROLASE, PUTATIVE (AFU_ORTHOLOGUE AFUA_2G14860)-RELATED"/>
    <property type="match status" value="1"/>
</dbReference>
<dbReference type="PANTHER" id="PTHR43798">
    <property type="entry name" value="MONOACYLGLYCEROL LIPASE"/>
    <property type="match status" value="1"/>
</dbReference>
<organism evidence="2 3">
    <name type="scientific">Halobacteriovorax marinus</name>
    <dbReference type="NCBI Taxonomy" id="97084"/>
    <lineage>
        <taxon>Bacteria</taxon>
        <taxon>Pseudomonadati</taxon>
        <taxon>Bdellovibrionota</taxon>
        <taxon>Bacteriovoracia</taxon>
        <taxon>Bacteriovoracales</taxon>
        <taxon>Halobacteriovoraceae</taxon>
        <taxon>Halobacteriovorax</taxon>
    </lineage>
</organism>
<accession>A0A1Y5FBW0</accession>
<dbReference type="InterPro" id="IPR022742">
    <property type="entry name" value="Hydrolase_4"/>
</dbReference>
<evidence type="ECO:0000313" key="3">
    <source>
        <dbReference type="Proteomes" id="UP000196531"/>
    </source>
</evidence>
<evidence type="ECO:0000313" key="2">
    <source>
        <dbReference type="EMBL" id="OUR99598.1"/>
    </source>
</evidence>
<reference evidence="3" key="1">
    <citation type="journal article" date="2017" name="Proc. Natl. Acad. Sci. U.S.A.">
        <title>Simulation of Deepwater Horizon oil plume reveals substrate specialization within a complex community of hydrocarbon-degraders.</title>
        <authorList>
            <person name="Hu P."/>
            <person name="Dubinsky E.A."/>
            <person name="Probst A.J."/>
            <person name="Wang J."/>
            <person name="Sieber C.M.K."/>
            <person name="Tom L.M."/>
            <person name="Gardinali P."/>
            <person name="Banfield J.F."/>
            <person name="Atlas R.M."/>
            <person name="Andersen G.L."/>
        </authorList>
    </citation>
    <scope>NUCLEOTIDE SEQUENCE [LARGE SCALE GENOMIC DNA]</scope>
</reference>
<name>A0A1Y5FBW0_9BACT</name>
<dbReference type="InterPro" id="IPR029058">
    <property type="entry name" value="AB_hydrolase_fold"/>
</dbReference>
<dbReference type="Pfam" id="PF12146">
    <property type="entry name" value="Hydrolase_4"/>
    <property type="match status" value="1"/>
</dbReference>
<evidence type="ECO:0000259" key="1">
    <source>
        <dbReference type="Pfam" id="PF12146"/>
    </source>
</evidence>
<feature type="domain" description="Serine aminopeptidase S33" evidence="1">
    <location>
        <begin position="27"/>
        <end position="240"/>
    </location>
</feature>
<dbReference type="InterPro" id="IPR050266">
    <property type="entry name" value="AB_hydrolase_sf"/>
</dbReference>
<proteinExistence type="predicted"/>
<dbReference type="SUPFAM" id="SSF53474">
    <property type="entry name" value="alpha/beta-Hydrolases"/>
    <property type="match status" value="1"/>
</dbReference>
<comment type="caution">
    <text evidence="2">The sequence shown here is derived from an EMBL/GenBank/DDBJ whole genome shotgun (WGS) entry which is preliminary data.</text>
</comment>
<gene>
    <name evidence="2" type="ORF">A9Q84_00840</name>
</gene>
<dbReference type="AlphaFoldDB" id="A0A1Y5FBW0"/>
<protein>
    <recommendedName>
        <fullName evidence="1">Serine aminopeptidase S33 domain-containing protein</fullName>
    </recommendedName>
</protein>
<dbReference type="EMBL" id="MAAO01000002">
    <property type="protein sequence ID" value="OUR99598.1"/>
    <property type="molecule type" value="Genomic_DNA"/>
</dbReference>
<sequence length="270" mass="30329">MFECGWGSSIRLEIYHHIQKSKNDSAKWLVLVNGLFADLNSYDEVVKNLGDEFHILRYDCRGQGKSFKPDGIYTLSKHVEDLESLIKDLCIQDLTILGLSNGGRIALEFAKRNRDLVLGVVACDTYDKPSELLKLKLQSWLKAFETGGATHRFDVATPWIWGESLLQKNPSLIAFYRERAGEMEAHAVKGLIEGAMEGDVSLEAIHCPVFLVVGREDVLTPPFLHEDMCNKARAQSKKIQMRIVPGGHASILEYPLTVMNEILPFVRSLA</sequence>
<dbReference type="Gene3D" id="3.40.50.1820">
    <property type="entry name" value="alpha/beta hydrolase"/>
    <property type="match status" value="1"/>
</dbReference>
<dbReference type="GO" id="GO:0016020">
    <property type="term" value="C:membrane"/>
    <property type="evidence" value="ECO:0007669"/>
    <property type="project" value="TreeGrafter"/>
</dbReference>
<dbReference type="Proteomes" id="UP000196531">
    <property type="component" value="Unassembled WGS sequence"/>
</dbReference>